<feature type="compositionally biased region" description="Polar residues" evidence="2">
    <location>
        <begin position="33"/>
        <end position="42"/>
    </location>
</feature>
<dbReference type="KEGG" id="adl:AURDEDRAFT_177488"/>
<evidence type="ECO:0000256" key="2">
    <source>
        <dbReference type="SAM" id="MobiDB-lite"/>
    </source>
</evidence>
<keyword evidence="1" id="KW-0175">Coiled coil</keyword>
<proteinExistence type="predicted"/>
<protein>
    <submittedName>
        <fullName evidence="3">Uncharacterized protein</fullName>
    </submittedName>
</protein>
<sequence length="663" mass="74083">MSDTPSGRFALPTLSPELEEGEMEEELAGELATQSPLSSRQSMAPAPCGQLRSGLSAPSVKAGESARLVTSSTAWAVGTLTGGISRVPPTEPRALRHNNAGNTPGTPGSAQQRAPIRRSPGRNYDSARCEASTAEGARASKRRRRDHGPPVEVVSDPRDVELGRMHEIVRQKQQRIDNLQWELAEAQARLHIHRTRGPDQDFDYVLREKITKKYYKRNCPEDCKDNWRIQELSDISDEESVRDAPAALLTITPDLVARENALVPPVGEIHTPYDDDVDNVSFCLDDEQLAAADSDVVAGAAAQDHIVISELAAKAGGSDSDAARQLAREQLIAKTAVAEYGLRFNYVLLLWQENGAWLPAPVGRFGQPYWKGSSWEDFDPRRLFDKGRSDHVAPTSQQFLELAQDASLISFAFRSATQRQVVSLALQRGKDFINSNEPDIVSTCRINPARLPPAIRRHYRRGSTDSVFYAEYDAADLGNYIMASMSGPQKKQDGLPRGDYQEQKRAWLQQLEACVLDWLPGCAHHLPDPEQCAAEVQPWGTDVDLVNRRLGDNDLCAMIWRHLTANGLPRRSLLSGGDFYDYIRRGRVMEQERQNLSDIYDGRLAGEKRTNQELKRRWIADRLPYEPVPAGLPVVRVRLVKEKVDTLAQKYRERRNAKSFIPL</sequence>
<feature type="region of interest" description="Disordered" evidence="2">
    <location>
        <begin position="1"/>
        <end position="64"/>
    </location>
</feature>
<feature type="compositionally biased region" description="Acidic residues" evidence="2">
    <location>
        <begin position="17"/>
        <end position="28"/>
    </location>
</feature>
<accession>J0WNM3</accession>
<feature type="region of interest" description="Disordered" evidence="2">
    <location>
        <begin position="81"/>
        <end position="156"/>
    </location>
</feature>
<keyword evidence="4" id="KW-1185">Reference proteome</keyword>
<dbReference type="AlphaFoldDB" id="J0WNM3"/>
<evidence type="ECO:0000256" key="1">
    <source>
        <dbReference type="SAM" id="Coils"/>
    </source>
</evidence>
<evidence type="ECO:0000313" key="4">
    <source>
        <dbReference type="Proteomes" id="UP000006514"/>
    </source>
</evidence>
<organism evidence="3 4">
    <name type="scientific">Auricularia subglabra (strain TFB-10046 / SS5)</name>
    <name type="common">White-rot fungus</name>
    <name type="synonym">Auricularia delicata (strain TFB10046)</name>
    <dbReference type="NCBI Taxonomy" id="717982"/>
    <lineage>
        <taxon>Eukaryota</taxon>
        <taxon>Fungi</taxon>
        <taxon>Dikarya</taxon>
        <taxon>Basidiomycota</taxon>
        <taxon>Agaricomycotina</taxon>
        <taxon>Agaricomycetes</taxon>
        <taxon>Auriculariales</taxon>
        <taxon>Auriculariaceae</taxon>
        <taxon>Auricularia</taxon>
    </lineage>
</organism>
<dbReference type="EMBL" id="JH688236">
    <property type="protein sequence ID" value="EJD33427.1"/>
    <property type="molecule type" value="Genomic_DNA"/>
</dbReference>
<dbReference type="Proteomes" id="UP000006514">
    <property type="component" value="Unassembled WGS sequence"/>
</dbReference>
<evidence type="ECO:0000313" key="3">
    <source>
        <dbReference type="EMBL" id="EJD33427.1"/>
    </source>
</evidence>
<reference evidence="4" key="1">
    <citation type="journal article" date="2012" name="Science">
        <title>The Paleozoic origin of enzymatic lignin decomposition reconstructed from 31 fungal genomes.</title>
        <authorList>
            <person name="Floudas D."/>
            <person name="Binder M."/>
            <person name="Riley R."/>
            <person name="Barry K."/>
            <person name="Blanchette R.A."/>
            <person name="Henrissat B."/>
            <person name="Martinez A.T."/>
            <person name="Otillar R."/>
            <person name="Spatafora J.W."/>
            <person name="Yadav J.S."/>
            <person name="Aerts A."/>
            <person name="Benoit I."/>
            <person name="Boyd A."/>
            <person name="Carlson A."/>
            <person name="Copeland A."/>
            <person name="Coutinho P.M."/>
            <person name="de Vries R.P."/>
            <person name="Ferreira P."/>
            <person name="Findley K."/>
            <person name="Foster B."/>
            <person name="Gaskell J."/>
            <person name="Glotzer D."/>
            <person name="Gorecki P."/>
            <person name="Heitman J."/>
            <person name="Hesse C."/>
            <person name="Hori C."/>
            <person name="Igarashi K."/>
            <person name="Jurgens J.A."/>
            <person name="Kallen N."/>
            <person name="Kersten P."/>
            <person name="Kohler A."/>
            <person name="Kuees U."/>
            <person name="Kumar T.K.A."/>
            <person name="Kuo A."/>
            <person name="LaButti K."/>
            <person name="Larrondo L.F."/>
            <person name="Lindquist E."/>
            <person name="Ling A."/>
            <person name="Lombard V."/>
            <person name="Lucas S."/>
            <person name="Lundell T."/>
            <person name="Martin R."/>
            <person name="McLaughlin D.J."/>
            <person name="Morgenstern I."/>
            <person name="Morin E."/>
            <person name="Murat C."/>
            <person name="Nagy L.G."/>
            <person name="Nolan M."/>
            <person name="Ohm R.A."/>
            <person name="Patyshakuliyeva A."/>
            <person name="Rokas A."/>
            <person name="Ruiz-Duenas F.J."/>
            <person name="Sabat G."/>
            <person name="Salamov A."/>
            <person name="Samejima M."/>
            <person name="Schmutz J."/>
            <person name="Slot J.C."/>
            <person name="St John F."/>
            <person name="Stenlid J."/>
            <person name="Sun H."/>
            <person name="Sun S."/>
            <person name="Syed K."/>
            <person name="Tsang A."/>
            <person name="Wiebenga A."/>
            <person name="Young D."/>
            <person name="Pisabarro A."/>
            <person name="Eastwood D.C."/>
            <person name="Martin F."/>
            <person name="Cullen D."/>
            <person name="Grigoriev I.V."/>
            <person name="Hibbett D.S."/>
        </authorList>
    </citation>
    <scope>NUCLEOTIDE SEQUENCE [LARGE SCALE GENOMIC DNA]</scope>
    <source>
        <strain evidence="4">TFB10046</strain>
    </source>
</reference>
<name>J0WNM3_AURST</name>
<feature type="compositionally biased region" description="Polar residues" evidence="2">
    <location>
        <begin position="99"/>
        <end position="112"/>
    </location>
</feature>
<dbReference type="InParanoid" id="J0WNM3"/>
<feature type="coiled-coil region" evidence="1">
    <location>
        <begin position="169"/>
        <end position="196"/>
    </location>
</feature>
<gene>
    <name evidence="3" type="ORF">AURDEDRAFT_177488</name>
</gene>